<dbReference type="CDD" id="cd06261">
    <property type="entry name" value="TM_PBP2"/>
    <property type="match status" value="1"/>
</dbReference>
<dbReference type="PANTHER" id="PTHR30177:SF4">
    <property type="entry name" value="OSMOPROTECTANT IMPORT PERMEASE PROTEIN OSMW"/>
    <property type="match status" value="1"/>
</dbReference>
<feature type="transmembrane region" description="Helical" evidence="6">
    <location>
        <begin position="128"/>
        <end position="154"/>
    </location>
</feature>
<dbReference type="Proteomes" id="UP000067598">
    <property type="component" value="Unassembled WGS sequence"/>
</dbReference>
<dbReference type="InterPro" id="IPR035906">
    <property type="entry name" value="MetI-like_sf"/>
</dbReference>
<feature type="transmembrane region" description="Helical" evidence="6">
    <location>
        <begin position="21"/>
        <end position="42"/>
    </location>
</feature>
<dbReference type="PROSITE" id="PS50928">
    <property type="entry name" value="ABC_TM1"/>
    <property type="match status" value="1"/>
</dbReference>
<comment type="subcellular location">
    <subcellularLocation>
        <location evidence="6">Cell membrane</location>
        <topology evidence="6">Multi-pass membrane protein</topology>
    </subcellularLocation>
    <subcellularLocation>
        <location evidence="1">Membrane</location>
        <topology evidence="1">Multi-pass membrane protein</topology>
    </subcellularLocation>
</comment>
<dbReference type="Pfam" id="PF00528">
    <property type="entry name" value="BPD_transp_1"/>
    <property type="match status" value="1"/>
</dbReference>
<protein>
    <submittedName>
        <fullName evidence="8">Glycine/betaine ABC transporter permease</fullName>
    </submittedName>
</protein>
<evidence type="ECO:0000256" key="5">
    <source>
        <dbReference type="ARBA" id="ARBA00023136"/>
    </source>
</evidence>
<organism evidence="8 9">
    <name type="scientific">Lactobacillus crispatus</name>
    <dbReference type="NCBI Taxonomy" id="47770"/>
    <lineage>
        <taxon>Bacteria</taxon>
        <taxon>Bacillati</taxon>
        <taxon>Bacillota</taxon>
        <taxon>Bacilli</taxon>
        <taxon>Lactobacillales</taxon>
        <taxon>Lactobacillaceae</taxon>
        <taxon>Lactobacillus</taxon>
    </lineage>
</organism>
<sequence>MIKYWQANSIQMMQLTRQHAYMVLTSLIIALVLALVIIGIFLRKKNWLNGLVYFFSLLYSVPSYAFFALLIPITGLGETTAIIVLTFYSEYILLRSFITGIKEIDSNYLEVAKGLGMKEKEIFFKVQLPLAVPAIFSGMQVALASTMAMATIASTVNAGGLGDLLFEGLQTSKIVPILWGTILTVALTIVFIVMLKLIENIVISDGLIKKRG</sequence>
<dbReference type="RefSeq" id="WP_060462609.1">
    <property type="nucleotide sequence ID" value="NZ_AP025162.1"/>
</dbReference>
<evidence type="ECO:0000256" key="1">
    <source>
        <dbReference type="ARBA" id="ARBA00004141"/>
    </source>
</evidence>
<comment type="similarity">
    <text evidence="6">Belongs to the binding-protein-dependent transport system permease family.</text>
</comment>
<feature type="domain" description="ABC transmembrane type-1" evidence="7">
    <location>
        <begin position="16"/>
        <end position="200"/>
    </location>
</feature>
<reference evidence="8 9" key="1">
    <citation type="journal article" date="2016" name="Microbiology (Mosc.)">
        <title>Comparison of Lactobacillus crispatus isolates from Lactobacillus-dominated vaginal microbiomes with isolates from microbiomes containing bacterial vaginosis-associated bacteria.</title>
        <authorList>
            <person name="Abdelmaksoud A.A."/>
            <person name="Koparde V.N."/>
            <person name="Sheth N.U."/>
            <person name="Serrano M.G."/>
            <person name="Glascock A.L."/>
            <person name="Fettweis J.M."/>
            <person name="Strauss Iii J.F."/>
            <person name="Buck G.A."/>
            <person name="Jefferson K.K."/>
        </authorList>
    </citation>
    <scope>NUCLEOTIDE SEQUENCE [LARGE SCALE GENOMIC DNA]</scope>
    <source>
        <strain evidence="8 9">VMC3</strain>
    </source>
</reference>
<dbReference type="EMBL" id="LJGP01000066">
    <property type="protein sequence ID" value="KWU02816.1"/>
    <property type="molecule type" value="Genomic_DNA"/>
</dbReference>
<dbReference type="GO" id="GO:0005886">
    <property type="term" value="C:plasma membrane"/>
    <property type="evidence" value="ECO:0007669"/>
    <property type="project" value="UniProtKB-SubCell"/>
</dbReference>
<keyword evidence="3 6" id="KW-0812">Transmembrane</keyword>
<proteinExistence type="inferred from homology"/>
<keyword evidence="4 6" id="KW-1133">Transmembrane helix</keyword>
<comment type="caution">
    <text evidence="8">The sequence shown here is derived from an EMBL/GenBank/DDBJ whole genome shotgun (WGS) entry which is preliminary data.</text>
</comment>
<name>A0A109DCC2_9LACO</name>
<dbReference type="GO" id="GO:0031460">
    <property type="term" value="P:glycine betaine transport"/>
    <property type="evidence" value="ECO:0007669"/>
    <property type="project" value="TreeGrafter"/>
</dbReference>
<dbReference type="GO" id="GO:0055085">
    <property type="term" value="P:transmembrane transport"/>
    <property type="evidence" value="ECO:0007669"/>
    <property type="project" value="InterPro"/>
</dbReference>
<dbReference type="InterPro" id="IPR051204">
    <property type="entry name" value="ABC_transp_perm/SBD"/>
</dbReference>
<feature type="transmembrane region" description="Helical" evidence="6">
    <location>
        <begin position="62"/>
        <end position="88"/>
    </location>
</feature>
<dbReference type="Gene3D" id="1.10.3720.10">
    <property type="entry name" value="MetI-like"/>
    <property type="match status" value="1"/>
</dbReference>
<feature type="transmembrane region" description="Helical" evidence="6">
    <location>
        <begin position="174"/>
        <end position="195"/>
    </location>
</feature>
<dbReference type="InterPro" id="IPR000515">
    <property type="entry name" value="MetI-like"/>
</dbReference>
<evidence type="ECO:0000256" key="6">
    <source>
        <dbReference type="RuleBase" id="RU363032"/>
    </source>
</evidence>
<keyword evidence="2 6" id="KW-0813">Transport</keyword>
<dbReference type="PANTHER" id="PTHR30177">
    <property type="entry name" value="GLYCINE BETAINE/L-PROLINE TRANSPORT SYSTEM PERMEASE PROTEIN PROW"/>
    <property type="match status" value="1"/>
</dbReference>
<evidence type="ECO:0000256" key="4">
    <source>
        <dbReference type="ARBA" id="ARBA00022989"/>
    </source>
</evidence>
<dbReference type="AlphaFoldDB" id="A0A109DCC2"/>
<evidence type="ECO:0000256" key="2">
    <source>
        <dbReference type="ARBA" id="ARBA00022448"/>
    </source>
</evidence>
<evidence type="ECO:0000313" key="9">
    <source>
        <dbReference type="Proteomes" id="UP000067598"/>
    </source>
</evidence>
<evidence type="ECO:0000256" key="3">
    <source>
        <dbReference type="ARBA" id="ARBA00022692"/>
    </source>
</evidence>
<dbReference type="SUPFAM" id="SSF161098">
    <property type="entry name" value="MetI-like"/>
    <property type="match status" value="1"/>
</dbReference>
<evidence type="ECO:0000259" key="7">
    <source>
        <dbReference type="PROSITE" id="PS50928"/>
    </source>
</evidence>
<accession>A0A109DCC2</accession>
<dbReference type="PATRIC" id="fig|47770.28.peg.1812"/>
<keyword evidence="5 6" id="KW-0472">Membrane</keyword>
<evidence type="ECO:0000313" key="8">
    <source>
        <dbReference type="EMBL" id="KWU02816.1"/>
    </source>
</evidence>
<gene>
    <name evidence="8" type="ORF">AEL95_10615</name>
</gene>